<keyword evidence="2" id="KW-1185">Reference proteome</keyword>
<evidence type="ECO:0000313" key="2">
    <source>
        <dbReference type="Proteomes" id="UP000006729"/>
    </source>
</evidence>
<reference evidence="1 2" key="1">
    <citation type="journal article" date="2006" name="Science">
        <title>The genome of black cottonwood, Populus trichocarpa (Torr. &amp; Gray).</title>
        <authorList>
            <person name="Tuskan G.A."/>
            <person name="Difazio S."/>
            <person name="Jansson S."/>
            <person name="Bohlmann J."/>
            <person name="Grigoriev I."/>
            <person name="Hellsten U."/>
            <person name="Putnam N."/>
            <person name="Ralph S."/>
            <person name="Rombauts S."/>
            <person name="Salamov A."/>
            <person name="Schein J."/>
            <person name="Sterck L."/>
            <person name="Aerts A."/>
            <person name="Bhalerao R.R."/>
            <person name="Bhalerao R.P."/>
            <person name="Blaudez D."/>
            <person name="Boerjan W."/>
            <person name="Brun A."/>
            <person name="Brunner A."/>
            <person name="Busov V."/>
            <person name="Campbell M."/>
            <person name="Carlson J."/>
            <person name="Chalot M."/>
            <person name="Chapman J."/>
            <person name="Chen G.L."/>
            <person name="Cooper D."/>
            <person name="Coutinho P.M."/>
            <person name="Couturier J."/>
            <person name="Covert S."/>
            <person name="Cronk Q."/>
            <person name="Cunningham R."/>
            <person name="Davis J."/>
            <person name="Degroeve S."/>
            <person name="Dejardin A."/>
            <person name="Depamphilis C."/>
            <person name="Detter J."/>
            <person name="Dirks B."/>
            <person name="Dubchak I."/>
            <person name="Duplessis S."/>
            <person name="Ehlting J."/>
            <person name="Ellis B."/>
            <person name="Gendler K."/>
            <person name="Goodstein D."/>
            <person name="Gribskov M."/>
            <person name="Grimwood J."/>
            <person name="Groover A."/>
            <person name="Gunter L."/>
            <person name="Hamberger B."/>
            <person name="Heinze B."/>
            <person name="Helariutta Y."/>
            <person name="Henrissat B."/>
            <person name="Holligan D."/>
            <person name="Holt R."/>
            <person name="Huang W."/>
            <person name="Islam-Faridi N."/>
            <person name="Jones S."/>
            <person name="Jones-Rhoades M."/>
            <person name="Jorgensen R."/>
            <person name="Joshi C."/>
            <person name="Kangasjarvi J."/>
            <person name="Karlsson J."/>
            <person name="Kelleher C."/>
            <person name="Kirkpatrick R."/>
            <person name="Kirst M."/>
            <person name="Kohler A."/>
            <person name="Kalluri U."/>
            <person name="Larimer F."/>
            <person name="Leebens-Mack J."/>
            <person name="Leple J.C."/>
            <person name="Locascio P."/>
            <person name="Lou Y."/>
            <person name="Lucas S."/>
            <person name="Martin F."/>
            <person name="Montanini B."/>
            <person name="Napoli C."/>
            <person name="Nelson D.R."/>
            <person name="Nelson C."/>
            <person name="Nieminen K."/>
            <person name="Nilsson O."/>
            <person name="Pereda V."/>
            <person name="Peter G."/>
            <person name="Philippe R."/>
            <person name="Pilate G."/>
            <person name="Poliakov A."/>
            <person name="Razumovskaya J."/>
            <person name="Richardson P."/>
            <person name="Rinaldi C."/>
            <person name="Ritland K."/>
            <person name="Rouze P."/>
            <person name="Ryaboy D."/>
            <person name="Schmutz J."/>
            <person name="Schrader J."/>
            <person name="Segerman B."/>
            <person name="Shin H."/>
            <person name="Siddiqui A."/>
            <person name="Sterky F."/>
            <person name="Terry A."/>
            <person name="Tsai C.J."/>
            <person name="Uberbacher E."/>
            <person name="Unneberg P."/>
            <person name="Vahala J."/>
            <person name="Wall K."/>
            <person name="Wessler S."/>
            <person name="Yang G."/>
            <person name="Yin T."/>
            <person name="Douglas C."/>
            <person name="Marra M."/>
            <person name="Sandberg G."/>
            <person name="Van de Peer Y."/>
            <person name="Rokhsar D."/>
        </authorList>
    </citation>
    <scope>NUCLEOTIDE SEQUENCE [LARGE SCALE GENOMIC DNA]</scope>
    <source>
        <strain evidence="2">cv. Nisqually</strain>
    </source>
</reference>
<gene>
    <name evidence="1" type="ORF">POPTR_003G206101v4</name>
</gene>
<evidence type="ECO:0000313" key="1">
    <source>
        <dbReference type="EMBL" id="KAI9398642.1"/>
    </source>
</evidence>
<dbReference type="Proteomes" id="UP000006729">
    <property type="component" value="Chromosome 3"/>
</dbReference>
<protein>
    <submittedName>
        <fullName evidence="1">Uncharacterized protein</fullName>
    </submittedName>
</protein>
<accession>A0ACC0TAY2</accession>
<sequence length="428" mass="49339">MDQSDEVSLDVNELAISLREQLKIKKAFSLACCIYRVPERLRKLNEKAYTPRVVSIGPIHHGKENLKAMEDHKIMYLQQFLEQNLLVSVEDLINIIKENETELRDSYAETINLGRKDFVTMILLDAVFIIMVLLNIKYLSGFYESRRSDHIFYRPFKFADVLFDMSLLENQLPFFILQKLLELSSVAANPENCTLIELSCGLLKGQWSDWVKEDSWKIIDSSRVLHFVDFLSKCQQPTEKHRPAKEEAFLSAPTATELHQSGVKFKNTERSSLFDITFSNGILEIPQLKIYDVIEILFRNLQAFEQCHHANGDTFVNDYITFISCLVSATKDVEVLAHNENMKNMLSSDEAVSNLFHNLFIENVISSESFLSGLCEELNLHCRKRRYKWKATLKQVYFNNPWTGISVVAATFLLVLTVIQTVCSILQL</sequence>
<name>A0ACC0TAY2_POPTR</name>
<proteinExistence type="predicted"/>
<comment type="caution">
    <text evidence="1">The sequence shown here is derived from an EMBL/GenBank/DDBJ whole genome shotgun (WGS) entry which is preliminary data.</text>
</comment>
<organism evidence="1 2">
    <name type="scientific">Populus trichocarpa</name>
    <name type="common">Western balsam poplar</name>
    <name type="synonym">Populus balsamifera subsp. trichocarpa</name>
    <dbReference type="NCBI Taxonomy" id="3694"/>
    <lineage>
        <taxon>Eukaryota</taxon>
        <taxon>Viridiplantae</taxon>
        <taxon>Streptophyta</taxon>
        <taxon>Embryophyta</taxon>
        <taxon>Tracheophyta</taxon>
        <taxon>Spermatophyta</taxon>
        <taxon>Magnoliopsida</taxon>
        <taxon>eudicotyledons</taxon>
        <taxon>Gunneridae</taxon>
        <taxon>Pentapetalae</taxon>
        <taxon>rosids</taxon>
        <taxon>fabids</taxon>
        <taxon>Malpighiales</taxon>
        <taxon>Salicaceae</taxon>
        <taxon>Saliceae</taxon>
        <taxon>Populus</taxon>
    </lineage>
</organism>
<dbReference type="EMBL" id="CM009292">
    <property type="protein sequence ID" value="KAI9398642.1"/>
    <property type="molecule type" value="Genomic_DNA"/>
</dbReference>